<comment type="caution">
    <text evidence="3">The sequence shown here is derived from an EMBL/GenBank/DDBJ whole genome shotgun (WGS) entry which is preliminary data.</text>
</comment>
<feature type="transmembrane region" description="Helical" evidence="2">
    <location>
        <begin position="55"/>
        <end position="82"/>
    </location>
</feature>
<dbReference type="EMBL" id="MU864375">
    <property type="protein sequence ID" value="KAK4189412.1"/>
    <property type="molecule type" value="Genomic_DNA"/>
</dbReference>
<protein>
    <submittedName>
        <fullName evidence="3">Uncharacterized protein</fullName>
    </submittedName>
</protein>
<feature type="compositionally biased region" description="Low complexity" evidence="1">
    <location>
        <begin position="400"/>
        <end position="422"/>
    </location>
</feature>
<feature type="transmembrane region" description="Helical" evidence="2">
    <location>
        <begin position="130"/>
        <end position="148"/>
    </location>
</feature>
<dbReference type="AlphaFoldDB" id="A0AAN7AKI4"/>
<proteinExistence type="predicted"/>
<reference evidence="3" key="1">
    <citation type="journal article" date="2023" name="Mol. Phylogenet. Evol.">
        <title>Genome-scale phylogeny and comparative genomics of the fungal order Sordariales.</title>
        <authorList>
            <person name="Hensen N."/>
            <person name="Bonometti L."/>
            <person name="Westerberg I."/>
            <person name="Brannstrom I.O."/>
            <person name="Guillou S."/>
            <person name="Cros-Aarteil S."/>
            <person name="Calhoun S."/>
            <person name="Haridas S."/>
            <person name="Kuo A."/>
            <person name="Mondo S."/>
            <person name="Pangilinan J."/>
            <person name="Riley R."/>
            <person name="LaButti K."/>
            <person name="Andreopoulos B."/>
            <person name="Lipzen A."/>
            <person name="Chen C."/>
            <person name="Yan M."/>
            <person name="Daum C."/>
            <person name="Ng V."/>
            <person name="Clum A."/>
            <person name="Steindorff A."/>
            <person name="Ohm R.A."/>
            <person name="Martin F."/>
            <person name="Silar P."/>
            <person name="Natvig D.O."/>
            <person name="Lalanne C."/>
            <person name="Gautier V."/>
            <person name="Ament-Velasquez S.L."/>
            <person name="Kruys A."/>
            <person name="Hutchinson M.I."/>
            <person name="Powell A.J."/>
            <person name="Barry K."/>
            <person name="Miller A.N."/>
            <person name="Grigoriev I.V."/>
            <person name="Debuchy R."/>
            <person name="Gladieux P."/>
            <person name="Hiltunen Thoren M."/>
            <person name="Johannesson H."/>
        </authorList>
    </citation>
    <scope>NUCLEOTIDE SEQUENCE</scope>
    <source>
        <strain evidence="3">PSN309</strain>
    </source>
</reference>
<keyword evidence="2" id="KW-0472">Membrane</keyword>
<keyword evidence="2" id="KW-1133">Transmembrane helix</keyword>
<feature type="transmembrane region" description="Helical" evidence="2">
    <location>
        <begin position="88"/>
        <end position="110"/>
    </location>
</feature>
<feature type="compositionally biased region" description="Polar residues" evidence="1">
    <location>
        <begin position="423"/>
        <end position="432"/>
    </location>
</feature>
<organism evidence="3 4">
    <name type="scientific">Podospora australis</name>
    <dbReference type="NCBI Taxonomy" id="1536484"/>
    <lineage>
        <taxon>Eukaryota</taxon>
        <taxon>Fungi</taxon>
        <taxon>Dikarya</taxon>
        <taxon>Ascomycota</taxon>
        <taxon>Pezizomycotina</taxon>
        <taxon>Sordariomycetes</taxon>
        <taxon>Sordariomycetidae</taxon>
        <taxon>Sordariales</taxon>
        <taxon>Podosporaceae</taxon>
        <taxon>Podospora</taxon>
    </lineage>
</organism>
<evidence type="ECO:0000313" key="4">
    <source>
        <dbReference type="Proteomes" id="UP001302126"/>
    </source>
</evidence>
<dbReference type="Proteomes" id="UP001302126">
    <property type="component" value="Unassembled WGS sequence"/>
</dbReference>
<keyword evidence="4" id="KW-1185">Reference proteome</keyword>
<evidence type="ECO:0000256" key="1">
    <source>
        <dbReference type="SAM" id="MobiDB-lite"/>
    </source>
</evidence>
<dbReference type="PANTHER" id="PTHR35179">
    <property type="entry name" value="PROTEIN CBG02620"/>
    <property type="match status" value="1"/>
</dbReference>
<keyword evidence="2" id="KW-0812">Transmembrane</keyword>
<name>A0AAN7AKI4_9PEZI</name>
<feature type="transmembrane region" description="Helical" evidence="2">
    <location>
        <begin position="168"/>
        <end position="186"/>
    </location>
</feature>
<sequence length="438" mass="49135">MAGTLVPPWYEPNPPSEQNLDLASFFWGFSMAIAGFSLVKAASQTRRSWIRNHKLNAYIVMVWSGWVSAVILSVISWLFLIGHIRTCFWVLLGMVILWAIQLICLTQILANRISLILFDPDYARRLKIGVGIAIGLIIISVCCIWIPARLQISETWERINSIWDRIEKGLFLIIDAGLNIYFMWLVRTKLLANGLTKYKVIYHFNWAMVCMSISLDVVLIGVMFLDDDLIYVQVHPVTSLAKLCVEMNMAELLGKVIKKSRQRQHAFPTANPMTIPWQPEARNTDISRPSSRRGSRATTVGGTQRNVELQDYYHCALQRPRVHSFSRPTGDITDDPSLWLDDDDFDDYDDRDHVHWLSPTSTRARTPSDEEAQVGPVSVPVPQITVPRPAAVRWNSAGTVGVSLAGSGSSTSESRQESSTGTPETQTSNSTGKCGRGQ</sequence>
<reference evidence="3" key="2">
    <citation type="submission" date="2023-05" db="EMBL/GenBank/DDBJ databases">
        <authorList>
            <consortium name="Lawrence Berkeley National Laboratory"/>
            <person name="Steindorff A."/>
            <person name="Hensen N."/>
            <person name="Bonometti L."/>
            <person name="Westerberg I."/>
            <person name="Brannstrom I.O."/>
            <person name="Guillou S."/>
            <person name="Cros-Aarteil S."/>
            <person name="Calhoun S."/>
            <person name="Haridas S."/>
            <person name="Kuo A."/>
            <person name="Mondo S."/>
            <person name="Pangilinan J."/>
            <person name="Riley R."/>
            <person name="Labutti K."/>
            <person name="Andreopoulos B."/>
            <person name="Lipzen A."/>
            <person name="Chen C."/>
            <person name="Yanf M."/>
            <person name="Daum C."/>
            <person name="Ng V."/>
            <person name="Clum A."/>
            <person name="Ohm R."/>
            <person name="Martin F."/>
            <person name="Silar P."/>
            <person name="Natvig D."/>
            <person name="Lalanne C."/>
            <person name="Gautier V."/>
            <person name="Ament-Velasquez S.L."/>
            <person name="Kruys A."/>
            <person name="Hutchinson M.I."/>
            <person name="Powell A.J."/>
            <person name="Barry K."/>
            <person name="Miller A.N."/>
            <person name="Grigoriev I.V."/>
            <person name="Debuchy R."/>
            <person name="Gladieux P."/>
            <person name="Thoren M.H."/>
            <person name="Johannesson H."/>
        </authorList>
    </citation>
    <scope>NUCLEOTIDE SEQUENCE</scope>
    <source>
        <strain evidence="3">PSN309</strain>
    </source>
</reference>
<feature type="transmembrane region" description="Helical" evidence="2">
    <location>
        <begin position="22"/>
        <end position="43"/>
    </location>
</feature>
<feature type="region of interest" description="Disordered" evidence="1">
    <location>
        <begin position="400"/>
        <end position="438"/>
    </location>
</feature>
<feature type="region of interest" description="Disordered" evidence="1">
    <location>
        <begin position="270"/>
        <end position="303"/>
    </location>
</feature>
<gene>
    <name evidence="3" type="ORF">QBC35DRAFT_461956</name>
</gene>
<evidence type="ECO:0000256" key="2">
    <source>
        <dbReference type="SAM" id="Phobius"/>
    </source>
</evidence>
<evidence type="ECO:0000313" key="3">
    <source>
        <dbReference type="EMBL" id="KAK4189412.1"/>
    </source>
</evidence>
<dbReference type="PANTHER" id="PTHR35179:SF1">
    <property type="entry name" value="INTEGRAL MEMBRANE PROTEIN"/>
    <property type="match status" value="1"/>
</dbReference>
<feature type="transmembrane region" description="Helical" evidence="2">
    <location>
        <begin position="206"/>
        <end position="225"/>
    </location>
</feature>
<accession>A0AAN7AKI4</accession>